<name>A0AA38T7A6_9ASTR</name>
<dbReference type="SMART" id="SM00255">
    <property type="entry name" value="TIR"/>
    <property type="match status" value="1"/>
</dbReference>
<accession>A0AA38T7A6</accession>
<dbReference type="Gene3D" id="3.40.50.10140">
    <property type="entry name" value="Toll/interleukin-1 receptor homology (TIR) domain"/>
    <property type="match status" value="1"/>
</dbReference>
<evidence type="ECO:0000259" key="4">
    <source>
        <dbReference type="PROSITE" id="PS50104"/>
    </source>
</evidence>
<reference evidence="5" key="1">
    <citation type="submission" date="2023-03" db="EMBL/GenBank/DDBJ databases">
        <title>Chromosome-scale reference genome and RAD-based genetic map of yellow starthistle (Centaurea solstitialis) reveal putative structural variation and QTLs associated with invader traits.</title>
        <authorList>
            <person name="Reatini B."/>
            <person name="Cang F.A."/>
            <person name="Jiang Q."/>
            <person name="Mckibben M.T.W."/>
            <person name="Barker M.S."/>
            <person name="Rieseberg L.H."/>
            <person name="Dlugosch K.M."/>
        </authorList>
    </citation>
    <scope>NUCLEOTIDE SEQUENCE</scope>
    <source>
        <strain evidence="5">CAN-66</strain>
        <tissue evidence="5">Leaf</tissue>
    </source>
</reference>
<sequence>MANKVKPTQFPPKFIPPNRFWPRNFAEEDISAKFPTSILYQIIKGSQLITTPFCVNCKNTHLAIALHFAPESNLAFVKGTSFNVIMLASMASSSTSSSVQRSFKYDVFLSFRGEDTRNTFVGHLYHALQHKSIYTYKDDERIKKGGNISDELIKSIKDSRFHIIVFSKNYASSSWCLEELVQIIECQKTAEQTAYPVFYDVEPSEVRKQSGEFGQVFAKHEKEEAVGKWRKALEEAAGLAGWVKNTVDGNEAKFIQKIVEEISLELRSNNFSVDEKLIGMEARVMDVVSSLKIGLNDVRMIGIRGMGGAGKTTLARAVFDHISFQFEGSSFVENVRENSNPNSSGLKNLQNQVLKDVLKDQGIEISNVHDGKKMMKKMLSCRKVLVVLDDVDHINQLEALAGELNWFKEGSRIIITTREEQVLVAHRVNSILDVNLLSDHEAICLFSRYAFGKESPIEGYKELSGQVVGYAAGLPLTITVLGSFLCGKNELEWEDAIGRLKTIPLKDTLEKLELSYIGLEEDYKEIFLDVACILKGWGKEKAIIALESCGFHARNGLKVLEQKSLITVSGDDGEFLDMHDHLKELGKNIVRRLHPNEPNKHSRLWIDEEIEDILANNQGTEATKCIEFYAWELNPEIVMEGLGNMNNLRFLRFLRLHSWADLDFTCKFDEAIPNFPNALRYLSWKCYPFSFLRRTFQANNLVALDMRRSRIVQLWEGSEIKVLKKLRFLNLRYSMLKSFDLRSAPNLEKLNLEGCVDLVELHIPVECLKLKLLNLDGSKLRTLNLRRTPNLETLSLRGCHDLVELHIPVECLKLTSLDISSPKLRTLALGWTPNLKTLRVERCYNLVEVQILVECHLQLGSFMTPAFHVTKDDNFELPDFDIPVGCRLKLISVNLNPSKLISSDLKETSNLETLCFVGCFDHLVEIHTPAEFRLKITSLNLNFSKLRTLDLRGIPNIETLRLAECVDFVELHIPIECRLKLVSLDLGSSKLRSLDLAGAPNLEKVHLGECAHLVELHMSVKCPRLKSIDLGSSKLRTLDLQGDPNLEKVRLGECAHLVELHMPVKCPRLKSIDLGSSKLRTLDLRGAPNLETLSVRGCYDLVELHIHSECPKLESINIIGAKLRTFDLKLSPNLKIVNLTECDHLVEVNAHDGCLNKLDHVNISDCMRFKFLFNRKICQSLEVGSLSKLHLIVEPLDIWPTLHLGNNLAEFVFTCLYEEHGLSLIGNLEMLISLGFSHCTNFESFSESICGMRYLTKLTLEGSIPEAPKDLDKLQCLEELHLVSTKSTHLPDSIFMLKHLKCLKLHHCWLFEELPEDLNRLERLEELILSECIGLRDIPNSLCQMKHLERIHLPCCIGIERLPEELGRLECLKELNIEGTNIRRLPQSIFELKGLRIVGFKWLLESYGFTSMIQTSEDETFCYVEL</sequence>
<evidence type="ECO:0000313" key="5">
    <source>
        <dbReference type="EMBL" id="KAJ9551628.1"/>
    </source>
</evidence>
<dbReference type="Proteomes" id="UP001172457">
    <property type="component" value="Chromosome 4"/>
</dbReference>
<dbReference type="PROSITE" id="PS50104">
    <property type="entry name" value="TIR"/>
    <property type="match status" value="1"/>
</dbReference>
<dbReference type="InterPro" id="IPR027417">
    <property type="entry name" value="P-loop_NTPase"/>
</dbReference>
<keyword evidence="1" id="KW-0433">Leucine-rich repeat</keyword>
<dbReference type="GO" id="GO:0043531">
    <property type="term" value="F:ADP binding"/>
    <property type="evidence" value="ECO:0007669"/>
    <property type="project" value="InterPro"/>
</dbReference>
<dbReference type="SUPFAM" id="SSF52058">
    <property type="entry name" value="L domain-like"/>
    <property type="match status" value="2"/>
</dbReference>
<keyword evidence="3" id="KW-0520">NAD</keyword>
<dbReference type="InterPro" id="IPR042197">
    <property type="entry name" value="Apaf_helical"/>
</dbReference>
<dbReference type="InterPro" id="IPR044974">
    <property type="entry name" value="Disease_R_plants"/>
</dbReference>
<protein>
    <recommendedName>
        <fullName evidence="4">TIR domain-containing protein</fullName>
    </recommendedName>
</protein>
<evidence type="ECO:0000256" key="3">
    <source>
        <dbReference type="ARBA" id="ARBA00023027"/>
    </source>
</evidence>
<organism evidence="5 6">
    <name type="scientific">Centaurea solstitialis</name>
    <name type="common">yellow star-thistle</name>
    <dbReference type="NCBI Taxonomy" id="347529"/>
    <lineage>
        <taxon>Eukaryota</taxon>
        <taxon>Viridiplantae</taxon>
        <taxon>Streptophyta</taxon>
        <taxon>Embryophyta</taxon>
        <taxon>Tracheophyta</taxon>
        <taxon>Spermatophyta</taxon>
        <taxon>Magnoliopsida</taxon>
        <taxon>eudicotyledons</taxon>
        <taxon>Gunneridae</taxon>
        <taxon>Pentapetalae</taxon>
        <taxon>asterids</taxon>
        <taxon>campanulids</taxon>
        <taxon>Asterales</taxon>
        <taxon>Asteraceae</taxon>
        <taxon>Carduoideae</taxon>
        <taxon>Cardueae</taxon>
        <taxon>Centaureinae</taxon>
        <taxon>Centaurea</taxon>
    </lineage>
</organism>
<evidence type="ECO:0000256" key="1">
    <source>
        <dbReference type="ARBA" id="ARBA00022614"/>
    </source>
</evidence>
<dbReference type="SUPFAM" id="SSF52047">
    <property type="entry name" value="RNI-like"/>
    <property type="match status" value="1"/>
</dbReference>
<dbReference type="InterPro" id="IPR058192">
    <property type="entry name" value="WHD_ROQ1-like"/>
</dbReference>
<gene>
    <name evidence="5" type="ORF">OSB04_015673</name>
</gene>
<dbReference type="PANTHER" id="PTHR11017">
    <property type="entry name" value="LEUCINE-RICH REPEAT-CONTAINING PROTEIN"/>
    <property type="match status" value="1"/>
</dbReference>
<dbReference type="InterPro" id="IPR000157">
    <property type="entry name" value="TIR_dom"/>
</dbReference>
<dbReference type="Pfam" id="PF23282">
    <property type="entry name" value="WHD_ROQ1"/>
    <property type="match status" value="1"/>
</dbReference>
<dbReference type="Pfam" id="PF00931">
    <property type="entry name" value="NB-ARC"/>
    <property type="match status" value="1"/>
</dbReference>
<feature type="domain" description="TIR" evidence="4">
    <location>
        <begin position="103"/>
        <end position="266"/>
    </location>
</feature>
<keyword evidence="6" id="KW-1185">Reference proteome</keyword>
<dbReference type="EMBL" id="JARYMX010000004">
    <property type="protein sequence ID" value="KAJ9551628.1"/>
    <property type="molecule type" value="Genomic_DNA"/>
</dbReference>
<dbReference type="GO" id="GO:0006952">
    <property type="term" value="P:defense response"/>
    <property type="evidence" value="ECO:0007669"/>
    <property type="project" value="InterPro"/>
</dbReference>
<dbReference type="SUPFAM" id="SSF52540">
    <property type="entry name" value="P-loop containing nucleoside triphosphate hydrolases"/>
    <property type="match status" value="1"/>
</dbReference>
<dbReference type="FunFam" id="3.40.50.10140:FF:000007">
    <property type="entry name" value="Disease resistance protein (TIR-NBS-LRR class)"/>
    <property type="match status" value="1"/>
</dbReference>
<dbReference type="PANTHER" id="PTHR11017:SF577">
    <property type="entry name" value="DISEASE RESISTANCE PROTEIN (TIR-NBS-LRR CLASS), PUTATIVE-RELATED"/>
    <property type="match status" value="1"/>
</dbReference>
<proteinExistence type="predicted"/>
<keyword evidence="2" id="KW-0677">Repeat</keyword>
<dbReference type="PRINTS" id="PR00364">
    <property type="entry name" value="DISEASERSIST"/>
</dbReference>
<evidence type="ECO:0000256" key="2">
    <source>
        <dbReference type="ARBA" id="ARBA00022737"/>
    </source>
</evidence>
<comment type="caution">
    <text evidence="5">The sequence shown here is derived from an EMBL/GenBank/DDBJ whole genome shotgun (WGS) entry which is preliminary data.</text>
</comment>
<dbReference type="Pfam" id="PF01582">
    <property type="entry name" value="TIR"/>
    <property type="match status" value="1"/>
</dbReference>
<dbReference type="InterPro" id="IPR032675">
    <property type="entry name" value="LRR_dom_sf"/>
</dbReference>
<dbReference type="Gene3D" id="3.40.50.300">
    <property type="entry name" value="P-loop containing nucleotide triphosphate hydrolases"/>
    <property type="match status" value="1"/>
</dbReference>
<dbReference type="InterPro" id="IPR002182">
    <property type="entry name" value="NB-ARC"/>
</dbReference>
<dbReference type="InterPro" id="IPR035897">
    <property type="entry name" value="Toll_tir_struct_dom_sf"/>
</dbReference>
<evidence type="ECO:0000313" key="6">
    <source>
        <dbReference type="Proteomes" id="UP001172457"/>
    </source>
</evidence>
<dbReference type="Gene3D" id="3.80.10.10">
    <property type="entry name" value="Ribonuclease Inhibitor"/>
    <property type="match status" value="3"/>
</dbReference>
<dbReference type="SUPFAM" id="SSF52200">
    <property type="entry name" value="Toll/Interleukin receptor TIR domain"/>
    <property type="match status" value="1"/>
</dbReference>
<dbReference type="GO" id="GO:0007165">
    <property type="term" value="P:signal transduction"/>
    <property type="evidence" value="ECO:0007669"/>
    <property type="project" value="InterPro"/>
</dbReference>
<dbReference type="Gene3D" id="1.10.8.430">
    <property type="entry name" value="Helical domain of apoptotic protease-activating factors"/>
    <property type="match status" value="1"/>
</dbReference>